<reference evidence="1" key="1">
    <citation type="submission" date="2019-03" db="EMBL/GenBank/DDBJ databases">
        <title>Single cell metagenomics reveals metabolic interactions within the superorganism composed of flagellate Streblomastix strix and complex community of Bacteroidetes bacteria on its surface.</title>
        <authorList>
            <person name="Treitli S.C."/>
            <person name="Kolisko M."/>
            <person name="Husnik F."/>
            <person name="Keeling P."/>
            <person name="Hampl V."/>
        </authorList>
    </citation>
    <scope>NUCLEOTIDE SEQUENCE</scope>
    <source>
        <strain evidence="1">STM</strain>
    </source>
</reference>
<evidence type="ECO:0000313" key="1">
    <source>
        <dbReference type="EMBL" id="KAA6351441.1"/>
    </source>
</evidence>
<name>A0A5J4T1C2_9ZZZZ</name>
<protein>
    <submittedName>
        <fullName evidence="1">Uncharacterized protein</fullName>
    </submittedName>
</protein>
<dbReference type="AlphaFoldDB" id="A0A5J4T1C2"/>
<accession>A0A5J4T1C2</accession>
<comment type="caution">
    <text evidence="1">The sequence shown here is derived from an EMBL/GenBank/DDBJ whole genome shotgun (WGS) entry which is preliminary data.</text>
</comment>
<sequence length="117" mass="13615">MQENVRIDPRDGGIILNLQSDSLTYHKKEINTISKEVQGLTDTELLIKCKSIQNAFIDIASHNEGMKNVYYTFERTKKKWFGSRLKSQIVWLYSVVLLHKQLLTSPCSKDTKRGERR</sequence>
<dbReference type="EMBL" id="SNRY01000014">
    <property type="protein sequence ID" value="KAA6351441.1"/>
    <property type="molecule type" value="Genomic_DNA"/>
</dbReference>
<organism evidence="1">
    <name type="scientific">termite gut metagenome</name>
    <dbReference type="NCBI Taxonomy" id="433724"/>
    <lineage>
        <taxon>unclassified sequences</taxon>
        <taxon>metagenomes</taxon>
        <taxon>organismal metagenomes</taxon>
    </lineage>
</organism>
<proteinExistence type="predicted"/>
<gene>
    <name evidence="1" type="ORF">EZS27_001250</name>
</gene>